<evidence type="ECO:0000313" key="3">
    <source>
        <dbReference type="Proteomes" id="UP001152523"/>
    </source>
</evidence>
<evidence type="ECO:0000313" key="2">
    <source>
        <dbReference type="EMBL" id="CAH9077810.1"/>
    </source>
</evidence>
<keyword evidence="3" id="KW-1185">Reference proteome</keyword>
<feature type="region of interest" description="Disordered" evidence="1">
    <location>
        <begin position="82"/>
        <end position="103"/>
    </location>
</feature>
<proteinExistence type="predicted"/>
<feature type="region of interest" description="Disordered" evidence="1">
    <location>
        <begin position="1"/>
        <end position="42"/>
    </location>
</feature>
<dbReference type="AlphaFoldDB" id="A0AAV0CK88"/>
<protein>
    <submittedName>
        <fullName evidence="2">Uncharacterized protein</fullName>
    </submittedName>
</protein>
<organism evidence="2 3">
    <name type="scientific">Cuscuta epithymum</name>
    <dbReference type="NCBI Taxonomy" id="186058"/>
    <lineage>
        <taxon>Eukaryota</taxon>
        <taxon>Viridiplantae</taxon>
        <taxon>Streptophyta</taxon>
        <taxon>Embryophyta</taxon>
        <taxon>Tracheophyta</taxon>
        <taxon>Spermatophyta</taxon>
        <taxon>Magnoliopsida</taxon>
        <taxon>eudicotyledons</taxon>
        <taxon>Gunneridae</taxon>
        <taxon>Pentapetalae</taxon>
        <taxon>asterids</taxon>
        <taxon>lamiids</taxon>
        <taxon>Solanales</taxon>
        <taxon>Convolvulaceae</taxon>
        <taxon>Cuscuteae</taxon>
        <taxon>Cuscuta</taxon>
        <taxon>Cuscuta subgen. Cuscuta</taxon>
    </lineage>
</organism>
<evidence type="ECO:0000256" key="1">
    <source>
        <dbReference type="SAM" id="MobiDB-lite"/>
    </source>
</evidence>
<sequence length="103" mass="12514">MKKNEGTNELGGLGGRIEYEKRGIRKEKKKKEEEEEKRRRKKNELTWPVRYCCSWETSPWRREHGRRRDWDIEKRRLDFNEEERKNSGWGAGHNGKRKTGGRL</sequence>
<gene>
    <name evidence="2" type="ORF">CEPIT_LOCUS6325</name>
</gene>
<comment type="caution">
    <text evidence="2">The sequence shown here is derived from an EMBL/GenBank/DDBJ whole genome shotgun (WGS) entry which is preliminary data.</text>
</comment>
<dbReference type="EMBL" id="CAMAPF010000031">
    <property type="protein sequence ID" value="CAH9077810.1"/>
    <property type="molecule type" value="Genomic_DNA"/>
</dbReference>
<dbReference type="Proteomes" id="UP001152523">
    <property type="component" value="Unassembled WGS sequence"/>
</dbReference>
<reference evidence="2" key="1">
    <citation type="submission" date="2022-07" db="EMBL/GenBank/DDBJ databases">
        <authorList>
            <person name="Macas J."/>
            <person name="Novak P."/>
            <person name="Neumann P."/>
        </authorList>
    </citation>
    <scope>NUCLEOTIDE SEQUENCE</scope>
</reference>
<name>A0AAV0CK88_9ASTE</name>
<accession>A0AAV0CK88</accession>
<feature type="compositionally biased region" description="Basic residues" evidence="1">
    <location>
        <begin position="94"/>
        <end position="103"/>
    </location>
</feature>